<proteinExistence type="predicted"/>
<dbReference type="InterPro" id="IPR019775">
    <property type="entry name" value="WD40_repeat_CS"/>
</dbReference>
<feature type="signal peptide" evidence="5">
    <location>
        <begin position="1"/>
        <end position="20"/>
    </location>
</feature>
<sequence>MKKGLLIALIFCLQALPVFAQQPCNTFDCAYQKAEQILKTSTAKDKYEKVLANLDDAENFAGGDQVKRDKIKALRKQAFDAIQKEKERADKLADVAKQQAETNRKQAEDNRRQALTAYANDLAYKSQIALERSDRTTAFQLATFAHRYVEAGNANVTRALIEALYYNDVPSHSPLPWSAALEGHSSYLSSVAFSPDGKRLATGSSDHSAKIWDVESGKQVLSLKGHSSYVSSVAFSPDGKRLATGSDDKSAKIWDVESGKQTLSLEGHSSYVSSVAFSPDGKRLATGSGDKSAKIWDVESGKQTLSLEGHSDYVWSVAFSPDGKRLVTGSQDQSAKIWDVESGKQLLSLEGHRSAVNSVAFSPDGKRLATGSDDQSAKIWDVESGKRVLSLEGHRSAVKSVAFSPDGKRLATGSGDKSAKIWDLESGKQALSLERHSDYVRSVAFSPDGKRLATGSQDQSAKIWDISPEGIILKVNKNRHLSPLSGPQLISYNLETLLDLHPDNEAKLIATREVWQIKAFADLAAAQAGGSNVLSRVEAPYSRANRLYAAALALQDELLIRMDWAKMLRKWAAVYRDDGKEGKAKELEAKADGLWKEE</sequence>
<reference evidence="6 7" key="1">
    <citation type="journal article" date="2011" name="Stand. Genomic Sci.">
        <title>Complete genome sequence of Haliscomenobacter hydrossis type strain (O).</title>
        <authorList>
            <consortium name="US DOE Joint Genome Institute (JGI-PGF)"/>
            <person name="Daligault H."/>
            <person name="Lapidus A."/>
            <person name="Zeytun A."/>
            <person name="Nolan M."/>
            <person name="Lucas S."/>
            <person name="Del Rio T.G."/>
            <person name="Tice H."/>
            <person name="Cheng J.F."/>
            <person name="Tapia R."/>
            <person name="Han C."/>
            <person name="Goodwin L."/>
            <person name="Pitluck S."/>
            <person name="Liolios K."/>
            <person name="Pagani I."/>
            <person name="Ivanova N."/>
            <person name="Huntemann M."/>
            <person name="Mavromatis K."/>
            <person name="Mikhailova N."/>
            <person name="Pati A."/>
            <person name="Chen A."/>
            <person name="Palaniappan K."/>
            <person name="Land M."/>
            <person name="Hauser L."/>
            <person name="Brambilla E.M."/>
            <person name="Rohde M."/>
            <person name="Verbarg S."/>
            <person name="Goker M."/>
            <person name="Bristow J."/>
            <person name="Eisen J.A."/>
            <person name="Markowitz V."/>
            <person name="Hugenholtz P."/>
            <person name="Kyrpides N.C."/>
            <person name="Klenk H.P."/>
            <person name="Woyke T."/>
        </authorList>
    </citation>
    <scope>NUCLEOTIDE SEQUENCE [LARGE SCALE GENOMIC DNA]</scope>
    <source>
        <strain evidence="7">ATCC 27775 / DSM 1100 / LMG 10767 / O</strain>
        <plasmid evidence="7">Plasmid pHALHY02</plasmid>
    </source>
</reference>
<keyword evidence="1 3" id="KW-0853">WD repeat</keyword>
<dbReference type="PANTHER" id="PTHR19879">
    <property type="entry name" value="TRANSCRIPTION INITIATION FACTOR TFIID"/>
    <property type="match status" value="1"/>
</dbReference>
<dbReference type="KEGG" id="hhy:Halhy_6675"/>
<feature type="repeat" description="WD" evidence="3">
    <location>
        <begin position="265"/>
        <end position="306"/>
    </location>
</feature>
<dbReference type="Gene3D" id="2.130.10.10">
    <property type="entry name" value="YVTN repeat-like/Quinoprotein amine dehydrogenase"/>
    <property type="match status" value="4"/>
</dbReference>
<feature type="repeat" description="WD" evidence="3">
    <location>
        <begin position="307"/>
        <end position="348"/>
    </location>
</feature>
<accession>F4L7Y3</accession>
<protein>
    <submittedName>
        <fullName evidence="6">WD40 repeat-containing protein</fullName>
    </submittedName>
</protein>
<dbReference type="EMBL" id="CP002693">
    <property type="protein sequence ID" value="AEE54491.1"/>
    <property type="molecule type" value="Genomic_DNA"/>
</dbReference>
<dbReference type="Pfam" id="PF00400">
    <property type="entry name" value="WD40"/>
    <property type="match status" value="2"/>
</dbReference>
<dbReference type="SUPFAM" id="SSF50978">
    <property type="entry name" value="WD40 repeat-like"/>
    <property type="match status" value="1"/>
</dbReference>
<name>F4L7Y3_HALH1</name>
<dbReference type="InterPro" id="IPR015943">
    <property type="entry name" value="WD40/YVTN_repeat-like_dom_sf"/>
</dbReference>
<dbReference type="SMART" id="SM00320">
    <property type="entry name" value="WD40"/>
    <property type="match status" value="7"/>
</dbReference>
<keyword evidence="4" id="KW-0175">Coiled coil</keyword>
<organism evidence="6 7">
    <name type="scientific">Haliscomenobacter hydrossis (strain ATCC 27775 / DSM 1100 / LMG 10767 / O)</name>
    <dbReference type="NCBI Taxonomy" id="760192"/>
    <lineage>
        <taxon>Bacteria</taxon>
        <taxon>Pseudomonadati</taxon>
        <taxon>Bacteroidota</taxon>
        <taxon>Saprospiria</taxon>
        <taxon>Saprospirales</taxon>
        <taxon>Haliscomenobacteraceae</taxon>
        <taxon>Haliscomenobacter</taxon>
    </lineage>
</organism>
<reference key="2">
    <citation type="submission" date="2011-04" db="EMBL/GenBank/DDBJ databases">
        <title>Complete sequence of plasmid 2 of Haliscomenobacter hydrossis DSM 1100.</title>
        <authorList>
            <consortium name="US DOE Joint Genome Institute (JGI-PGF)"/>
            <person name="Lucas S."/>
            <person name="Han J."/>
            <person name="Lapidus A."/>
            <person name="Bruce D."/>
            <person name="Goodwin L."/>
            <person name="Pitluck S."/>
            <person name="Peters L."/>
            <person name="Kyrpides N."/>
            <person name="Mavromatis K."/>
            <person name="Ivanova N."/>
            <person name="Ovchinnikova G."/>
            <person name="Pagani I."/>
            <person name="Daligault H."/>
            <person name="Detter J.C."/>
            <person name="Han C."/>
            <person name="Land M."/>
            <person name="Hauser L."/>
            <person name="Markowitz V."/>
            <person name="Cheng J.-F."/>
            <person name="Hugenholtz P."/>
            <person name="Woyke T."/>
            <person name="Wu D."/>
            <person name="Verbarg S."/>
            <person name="Frueling A."/>
            <person name="Brambilla E."/>
            <person name="Klenk H.-P."/>
            <person name="Eisen J.A."/>
        </authorList>
    </citation>
    <scope>NUCLEOTIDE SEQUENCE</scope>
    <source>
        <strain>DSM 1100</strain>
    </source>
</reference>
<feature type="repeat" description="WD" evidence="3">
    <location>
        <begin position="223"/>
        <end position="264"/>
    </location>
</feature>
<dbReference type="PANTHER" id="PTHR19879:SF9">
    <property type="entry name" value="TRANSCRIPTION INITIATION FACTOR TFIID SUBUNIT 5"/>
    <property type="match status" value="1"/>
</dbReference>
<evidence type="ECO:0000256" key="1">
    <source>
        <dbReference type="ARBA" id="ARBA00022574"/>
    </source>
</evidence>
<dbReference type="Proteomes" id="UP000008461">
    <property type="component" value="Plasmid pHALHY02"/>
</dbReference>
<dbReference type="HOGENOM" id="CLU_019684_0_0_10"/>
<dbReference type="RefSeq" id="WP_013769008.1">
    <property type="nucleotide sequence ID" value="NC_015512.1"/>
</dbReference>
<keyword evidence="7" id="KW-1185">Reference proteome</keyword>
<feature type="repeat" description="WD" evidence="3">
    <location>
        <begin position="181"/>
        <end position="222"/>
    </location>
</feature>
<dbReference type="InterPro" id="IPR001680">
    <property type="entry name" value="WD40_rpt"/>
</dbReference>
<evidence type="ECO:0000313" key="7">
    <source>
        <dbReference type="Proteomes" id="UP000008461"/>
    </source>
</evidence>
<evidence type="ECO:0000256" key="5">
    <source>
        <dbReference type="SAM" id="SignalP"/>
    </source>
</evidence>
<evidence type="ECO:0000256" key="2">
    <source>
        <dbReference type="ARBA" id="ARBA00022737"/>
    </source>
</evidence>
<keyword evidence="6" id="KW-0614">Plasmid</keyword>
<feature type="repeat" description="WD" evidence="3">
    <location>
        <begin position="391"/>
        <end position="432"/>
    </location>
</feature>
<feature type="repeat" description="WD" evidence="3">
    <location>
        <begin position="433"/>
        <end position="467"/>
    </location>
</feature>
<feature type="repeat" description="WD" evidence="3">
    <location>
        <begin position="349"/>
        <end position="390"/>
    </location>
</feature>
<evidence type="ECO:0000256" key="3">
    <source>
        <dbReference type="PROSITE-ProRule" id="PRU00221"/>
    </source>
</evidence>
<keyword evidence="5" id="KW-0732">Signal</keyword>
<dbReference type="InterPro" id="IPR020472">
    <property type="entry name" value="WD40_PAC1"/>
</dbReference>
<dbReference type="PRINTS" id="PR00320">
    <property type="entry name" value="GPROTEINBRPT"/>
</dbReference>
<dbReference type="Pfam" id="PF25173">
    <property type="entry name" value="Beta-prop_WDR3_1st"/>
    <property type="match status" value="1"/>
</dbReference>
<gene>
    <name evidence="6" type="ordered locus">Halhy_6675</name>
</gene>
<geneLocation type="plasmid" evidence="6 7">
    <name>pHALHY02</name>
</geneLocation>
<dbReference type="AlphaFoldDB" id="F4L7Y3"/>
<dbReference type="PROSITE" id="PS00678">
    <property type="entry name" value="WD_REPEATS_1"/>
    <property type="match status" value="7"/>
</dbReference>
<evidence type="ECO:0000313" key="6">
    <source>
        <dbReference type="EMBL" id="AEE54491.1"/>
    </source>
</evidence>
<feature type="coiled-coil region" evidence="4">
    <location>
        <begin position="79"/>
        <end position="117"/>
    </location>
</feature>
<dbReference type="InterPro" id="IPR036322">
    <property type="entry name" value="WD40_repeat_dom_sf"/>
</dbReference>
<evidence type="ECO:0000256" key="4">
    <source>
        <dbReference type="SAM" id="Coils"/>
    </source>
</evidence>
<dbReference type="PROSITE" id="PS50294">
    <property type="entry name" value="WD_REPEATS_REGION"/>
    <property type="match status" value="7"/>
</dbReference>
<dbReference type="CDD" id="cd00200">
    <property type="entry name" value="WD40"/>
    <property type="match status" value="1"/>
</dbReference>
<keyword evidence="2" id="KW-0677">Repeat</keyword>
<dbReference type="OrthoDB" id="1492850at2"/>
<dbReference type="PROSITE" id="PS50082">
    <property type="entry name" value="WD_REPEATS_2"/>
    <property type="match status" value="7"/>
</dbReference>
<feature type="chain" id="PRO_5003317681" evidence="5">
    <location>
        <begin position="21"/>
        <end position="598"/>
    </location>
</feature>